<dbReference type="InterPro" id="IPR012677">
    <property type="entry name" value="Nucleotide-bd_a/b_plait_sf"/>
</dbReference>
<dbReference type="CDD" id="cd12524">
    <property type="entry name" value="RRM1_MEI2_like"/>
    <property type="match status" value="1"/>
</dbReference>
<feature type="domain" description="RRM" evidence="6">
    <location>
        <begin position="187"/>
        <end position="260"/>
    </location>
</feature>
<keyword evidence="2 4" id="KW-0694">RNA-binding</keyword>
<reference evidence="7" key="1">
    <citation type="journal article" date="2016" name="Nat. Genet.">
        <title>A high-quality carrot genome assembly provides new insights into carotenoid accumulation and asterid genome evolution.</title>
        <authorList>
            <person name="Iorizzo M."/>
            <person name="Ellison S."/>
            <person name="Senalik D."/>
            <person name="Zeng P."/>
            <person name="Satapoomin P."/>
            <person name="Huang J."/>
            <person name="Bowman M."/>
            <person name="Iovene M."/>
            <person name="Sanseverino W."/>
            <person name="Cavagnaro P."/>
            <person name="Yildiz M."/>
            <person name="Macko-Podgorni A."/>
            <person name="Moranska E."/>
            <person name="Grzebelus E."/>
            <person name="Grzebelus D."/>
            <person name="Ashrafi H."/>
            <person name="Zheng Z."/>
            <person name="Cheng S."/>
            <person name="Spooner D."/>
            <person name="Van Deynze A."/>
            <person name="Simon P."/>
        </authorList>
    </citation>
    <scope>NUCLEOTIDE SEQUENCE</scope>
    <source>
        <tissue evidence="7">Leaf</tissue>
    </source>
</reference>
<dbReference type="GO" id="GO:0051321">
    <property type="term" value="P:meiotic cell cycle"/>
    <property type="evidence" value="ECO:0007669"/>
    <property type="project" value="UniProtKB-KW"/>
</dbReference>
<sequence length="876" mass="97336">MNVGSTVPSEFMDLYALPPSSYFSEVMCYPNDRQVGFWKTDSMPESYGLKGEGMSQAAGKNLFASSPLDYRMFADSSLVTLSPSDALHGHFVPATSEYEEEEPFESPEEIEAQTIGNLLPNDDELLLGVTDGFDYITRPGNGDDIEDLDFFSSGGGLDLGEKQISCDISTARLGGSSNSIAEENPSRTLFVRNININVEDIELRAVFGQYGDIRSLYTACKHRGFVMISYYDLRAAQNAMNALQNKPLMHKKLDIHFSIPKGNPSEEDSNQGTLAISKLDFAVTNDELRKLFSVYGDIKEIRDVPHRCHHKLIDFYDVRAAEAAHHALSRRELAGKPELTHPDGNTRFMQSFRELEQDYISPYLQQSSSFDVNTGFGRLASHGQITSFSMENSNRLGVNYSTGSPVSQYQDIAFQHGVSSSVPSNLPSAIRAELLGLQSSITDSGHLLSKRSLEIPSAPIFHPHSLPDHPDESGNPTAYSFPGSMALNVIFSSTGSESYVPPLPHHYMWNNSSMLHSVGFGNNDISQHMWSNSPSNLNGIFSPQHLQKMHTFHRPPNHMLNTNLPISSNQVGSAPSVDPSLWDRRPVYAGESPDASYFQPGPFGNMRNNSNSLHPLEFVSPDIFPGFGGNCFDLPIASKVLQSPQQSSMMFLSSGQMYPRMSPFNSSHERMKGRRNEGVSNQADSKKQYELDIDRIIRGEDKRTTLMIKNIPNKYTSKMLLAAIDEHHRGTYDFIYLPIDFKNKCNVGYAFINMTDPSLIIPFSQAFNGKKWEKFNSEKVASLAYARIQGKASLIAHFQNSSLMNEDKRCRPILFNTEGPNAGDQVPFPMGVSVRSKSTKNRTGTTDENHLETSAYSSNGEESSRDSSSRSSRNAD</sequence>
<evidence type="ECO:0000313" key="7">
    <source>
        <dbReference type="EMBL" id="WOH08857.1"/>
    </source>
</evidence>
<dbReference type="Gene3D" id="3.30.70.330">
    <property type="match status" value="2"/>
</dbReference>
<evidence type="ECO:0000259" key="6">
    <source>
        <dbReference type="PROSITE" id="PS50102"/>
    </source>
</evidence>
<dbReference type="Proteomes" id="UP000077755">
    <property type="component" value="Chromosome 7"/>
</dbReference>
<feature type="compositionally biased region" description="Basic and acidic residues" evidence="5">
    <location>
        <begin position="667"/>
        <end position="677"/>
    </location>
</feature>
<dbReference type="Pfam" id="PF04059">
    <property type="entry name" value="RRM_2"/>
    <property type="match status" value="1"/>
</dbReference>
<feature type="region of interest" description="Disordered" evidence="5">
    <location>
        <begin position="665"/>
        <end position="685"/>
    </location>
</feature>
<name>A0AAF1B9G0_DAUCS</name>
<evidence type="ECO:0000256" key="3">
    <source>
        <dbReference type="ARBA" id="ARBA00023254"/>
    </source>
</evidence>
<evidence type="ECO:0000256" key="5">
    <source>
        <dbReference type="SAM" id="MobiDB-lite"/>
    </source>
</evidence>
<dbReference type="Pfam" id="PF00076">
    <property type="entry name" value="RRM_1"/>
    <property type="match status" value="2"/>
</dbReference>
<feature type="compositionally biased region" description="Basic and acidic residues" evidence="5">
    <location>
        <begin position="862"/>
        <end position="876"/>
    </location>
</feature>
<dbReference type="InterPro" id="IPR000504">
    <property type="entry name" value="RRM_dom"/>
</dbReference>
<dbReference type="AlphaFoldDB" id="A0AAF1B9G0"/>
<protein>
    <recommendedName>
        <fullName evidence="6">RRM domain-containing protein</fullName>
    </recommendedName>
</protein>
<keyword evidence="1" id="KW-0677">Repeat</keyword>
<dbReference type="GO" id="GO:0003723">
    <property type="term" value="F:RNA binding"/>
    <property type="evidence" value="ECO:0007669"/>
    <property type="project" value="UniProtKB-UniRule"/>
</dbReference>
<dbReference type="CDD" id="cd12531">
    <property type="entry name" value="RRM3_MEI2_like"/>
    <property type="match status" value="1"/>
</dbReference>
<gene>
    <name evidence="7" type="ORF">DCAR_0728308</name>
</gene>
<dbReference type="EMBL" id="CP093349">
    <property type="protein sequence ID" value="WOH08857.1"/>
    <property type="molecule type" value="Genomic_DNA"/>
</dbReference>
<dbReference type="SMART" id="SM00360">
    <property type="entry name" value="RRM"/>
    <property type="match status" value="3"/>
</dbReference>
<proteinExistence type="predicted"/>
<dbReference type="PANTHER" id="PTHR23189">
    <property type="entry name" value="RNA RECOGNITION MOTIF-CONTAINING"/>
    <property type="match status" value="1"/>
</dbReference>
<dbReference type="SUPFAM" id="SSF54928">
    <property type="entry name" value="RNA-binding domain, RBD"/>
    <property type="match status" value="2"/>
</dbReference>
<dbReference type="InterPro" id="IPR034453">
    <property type="entry name" value="MEI2-like_RRM1"/>
</dbReference>
<accession>A0AAF1B9G0</accession>
<feature type="region of interest" description="Disordered" evidence="5">
    <location>
        <begin position="821"/>
        <end position="876"/>
    </location>
</feature>
<keyword evidence="8" id="KW-1185">Reference proteome</keyword>
<evidence type="ECO:0000313" key="8">
    <source>
        <dbReference type="Proteomes" id="UP000077755"/>
    </source>
</evidence>
<reference evidence="7" key="2">
    <citation type="submission" date="2022-03" db="EMBL/GenBank/DDBJ databases">
        <title>Draft title - Genomic analysis of global carrot germplasm unveils the trajectory of domestication and the origin of high carotenoid orange carrot.</title>
        <authorList>
            <person name="Iorizzo M."/>
            <person name="Ellison S."/>
            <person name="Senalik D."/>
            <person name="Macko-Podgorni A."/>
            <person name="Grzebelus D."/>
            <person name="Bostan H."/>
            <person name="Rolling W."/>
            <person name="Curaba J."/>
            <person name="Simon P."/>
        </authorList>
    </citation>
    <scope>NUCLEOTIDE SEQUENCE</scope>
    <source>
        <tissue evidence="7">Leaf</tissue>
    </source>
</reference>
<evidence type="ECO:0000256" key="1">
    <source>
        <dbReference type="ARBA" id="ARBA00022737"/>
    </source>
</evidence>
<feature type="domain" description="RRM" evidence="6">
    <location>
        <begin position="272"/>
        <end position="337"/>
    </location>
</feature>
<keyword evidence="3" id="KW-0469">Meiosis</keyword>
<evidence type="ECO:0000256" key="4">
    <source>
        <dbReference type="PROSITE-ProRule" id="PRU00176"/>
    </source>
</evidence>
<dbReference type="InterPro" id="IPR035979">
    <property type="entry name" value="RBD_domain_sf"/>
</dbReference>
<dbReference type="InterPro" id="IPR034454">
    <property type="entry name" value="MEI2-like_RRM3"/>
</dbReference>
<organism evidence="7 8">
    <name type="scientific">Daucus carota subsp. sativus</name>
    <name type="common">Carrot</name>
    <dbReference type="NCBI Taxonomy" id="79200"/>
    <lineage>
        <taxon>Eukaryota</taxon>
        <taxon>Viridiplantae</taxon>
        <taxon>Streptophyta</taxon>
        <taxon>Embryophyta</taxon>
        <taxon>Tracheophyta</taxon>
        <taxon>Spermatophyta</taxon>
        <taxon>Magnoliopsida</taxon>
        <taxon>eudicotyledons</taxon>
        <taxon>Gunneridae</taxon>
        <taxon>Pentapetalae</taxon>
        <taxon>asterids</taxon>
        <taxon>campanulids</taxon>
        <taxon>Apiales</taxon>
        <taxon>Apiaceae</taxon>
        <taxon>Apioideae</taxon>
        <taxon>Scandiceae</taxon>
        <taxon>Daucinae</taxon>
        <taxon>Daucus</taxon>
        <taxon>Daucus sect. Daucus</taxon>
    </lineage>
</organism>
<evidence type="ECO:0000256" key="2">
    <source>
        <dbReference type="ARBA" id="ARBA00022884"/>
    </source>
</evidence>
<dbReference type="PROSITE" id="PS50102">
    <property type="entry name" value="RRM"/>
    <property type="match status" value="2"/>
</dbReference>
<dbReference type="InterPro" id="IPR007201">
    <property type="entry name" value="Mei2-like_Rrm_C"/>
</dbReference>